<evidence type="ECO:0000313" key="5">
    <source>
        <dbReference type="EMBL" id="CUV47062.1"/>
    </source>
</evidence>
<evidence type="ECO:0000313" key="6">
    <source>
        <dbReference type="Proteomes" id="UP000262427"/>
    </source>
</evidence>
<dbReference type="EMBL" id="LN899821">
    <property type="protein sequence ID" value="CUV16322.1"/>
    <property type="molecule type" value="Genomic_DNA"/>
</dbReference>
<dbReference type="Proteomes" id="UP000262427">
    <property type="component" value="Chromosome CM"/>
</dbReference>
<protein>
    <submittedName>
        <fullName evidence="2">Granule-associated protein</fullName>
    </submittedName>
</protein>
<dbReference type="EMBL" id="LN899824">
    <property type="protein sequence ID" value="CUV27179.1"/>
    <property type="molecule type" value="Genomic_DNA"/>
</dbReference>
<sequence>MLKSEHVAATHKTGLDALAELTGAALNSVEKLSELQFQTVRASLEDSTEQGKRVFDARSLHELTALQSEVSQPTEKLVAYGRHLYQIAAGTHAEWRKVAQTRANEQCRIALAWVDDYAKQAVPGSEPAISFMRTTITATQRACDAWQDASAHAIHLMDNALQAGAKIAKKTGD</sequence>
<dbReference type="Pfam" id="PF09361">
    <property type="entry name" value="Phasin_2"/>
    <property type="match status" value="1"/>
</dbReference>
<evidence type="ECO:0000313" key="4">
    <source>
        <dbReference type="EMBL" id="CUV27179.1"/>
    </source>
</evidence>
<dbReference type="InterPro" id="IPR010127">
    <property type="entry name" value="Phasin_subfam-1"/>
</dbReference>
<dbReference type="AlphaFoldDB" id="A0A0K1ZFX4"/>
<evidence type="ECO:0000313" key="3">
    <source>
        <dbReference type="EMBL" id="CUV16322.1"/>
    </source>
</evidence>
<dbReference type="PATRIC" id="fig|305.107.peg.84"/>
<feature type="domain" description="Phasin" evidence="1">
    <location>
        <begin position="5"/>
        <end position="102"/>
    </location>
</feature>
<evidence type="ECO:0000313" key="2">
    <source>
        <dbReference type="EMBL" id="AYA48042.1"/>
    </source>
</evidence>
<reference evidence="4" key="1">
    <citation type="submission" date="2015-10" db="EMBL/GenBank/DDBJ databases">
        <authorList>
            <person name="Gilbert D.G."/>
        </authorList>
    </citation>
    <scope>NUCLEOTIDE SEQUENCE</scope>
    <source>
        <strain evidence="4">Phyl III-seqv23</strain>
    </source>
</reference>
<name>A0A0K1ZFX4_RALSL</name>
<gene>
    <name evidence="3" type="ORF">PSS4_v1_70006</name>
    <name evidence="2" type="ORF">RSP824_17115</name>
    <name evidence="4" type="ORF">RUN1985_v1_30094</name>
    <name evidence="5" type="ORF">TO10_v1_800051</name>
</gene>
<evidence type="ECO:0000259" key="1">
    <source>
        <dbReference type="Pfam" id="PF09361"/>
    </source>
</evidence>
<dbReference type="InterPro" id="IPR018968">
    <property type="entry name" value="Phasin"/>
</dbReference>
<accession>A0A0K1ZFX4</accession>
<proteinExistence type="predicted"/>
<reference evidence="2" key="2">
    <citation type="submission" date="2018-01" db="EMBL/GenBank/DDBJ databases">
        <title>Ralstonia pseudosolanacearum P824 infects blueberry.</title>
        <authorList>
            <person name="Bocsanczy A.M."/>
            <person name="Norman D.J."/>
        </authorList>
    </citation>
    <scope>NUCLEOTIDE SEQUENCE</scope>
    <source>
        <strain evidence="2">P824</strain>
    </source>
</reference>
<organism evidence="4">
    <name type="scientific">Ralstonia solanacearum</name>
    <name type="common">Pseudomonas solanacearum</name>
    <dbReference type="NCBI Taxonomy" id="305"/>
    <lineage>
        <taxon>Bacteria</taxon>
        <taxon>Pseudomonadati</taxon>
        <taxon>Pseudomonadota</taxon>
        <taxon>Betaproteobacteria</taxon>
        <taxon>Burkholderiales</taxon>
        <taxon>Burkholderiaceae</taxon>
        <taxon>Ralstonia</taxon>
        <taxon>Ralstonia solanacearum species complex</taxon>
    </lineage>
</organism>
<dbReference type="NCBIfam" id="TIGR01841">
    <property type="entry name" value="phasin"/>
    <property type="match status" value="1"/>
</dbReference>
<dbReference type="EMBL" id="LN899827">
    <property type="protein sequence ID" value="CUV47062.1"/>
    <property type="molecule type" value="Genomic_DNA"/>
</dbReference>
<dbReference type="EMBL" id="CP025741">
    <property type="protein sequence ID" value="AYA48042.1"/>
    <property type="molecule type" value="Genomic_DNA"/>
</dbReference>
<reference evidence="6" key="3">
    <citation type="submission" date="2018-01" db="EMBL/GenBank/DDBJ databases">
        <title>Raltonia solanacearum P824 infects blueberry.</title>
        <authorList>
            <person name="Bocsanczy A.M."/>
            <person name="Norman D.J."/>
        </authorList>
    </citation>
    <scope>NUCLEOTIDE SEQUENCE [LARGE SCALE GENOMIC DNA]</scope>
    <source>
        <strain evidence="6">P824</strain>
    </source>
</reference>